<dbReference type="AlphaFoldDB" id="A0ABD0NSC7"/>
<dbReference type="InterPro" id="IPR038905">
    <property type="entry name" value="ARMC2"/>
</dbReference>
<dbReference type="PANTHER" id="PTHR21356:SF1">
    <property type="entry name" value="ARMADILLO REPEAT-CONTAINING PROTEIN 2"/>
    <property type="match status" value="1"/>
</dbReference>
<reference evidence="1 2" key="1">
    <citation type="submission" date="2024-05" db="EMBL/GenBank/DDBJ databases">
        <title>Genome sequencing and assembly of Indian major carp, Cirrhinus mrigala (Hamilton, 1822).</title>
        <authorList>
            <person name="Mohindra V."/>
            <person name="Chowdhury L.M."/>
            <person name="Lal K."/>
            <person name="Jena J.K."/>
        </authorList>
    </citation>
    <scope>NUCLEOTIDE SEQUENCE [LARGE SCALE GENOMIC DNA]</scope>
    <source>
        <strain evidence="1">CM1030</strain>
        <tissue evidence="1">Blood</tissue>
    </source>
</reference>
<feature type="non-terminal residue" evidence="1">
    <location>
        <position position="75"/>
    </location>
</feature>
<keyword evidence="2" id="KW-1185">Reference proteome</keyword>
<proteinExistence type="predicted"/>
<gene>
    <name evidence="1" type="ORF">M9458_040515</name>
</gene>
<evidence type="ECO:0000313" key="1">
    <source>
        <dbReference type="EMBL" id="KAL0164762.1"/>
    </source>
</evidence>
<evidence type="ECO:0000313" key="2">
    <source>
        <dbReference type="Proteomes" id="UP001529510"/>
    </source>
</evidence>
<dbReference type="PANTHER" id="PTHR21356">
    <property type="entry name" value="ARMADILLO REPEAT CONTAINING 2"/>
    <property type="match status" value="1"/>
</dbReference>
<dbReference type="EMBL" id="JAMKFB020000020">
    <property type="protein sequence ID" value="KAL0164762.1"/>
    <property type="molecule type" value="Genomic_DNA"/>
</dbReference>
<name>A0ABD0NSC7_CIRMR</name>
<sequence>NLTAKSTEARERVYEEEDGIDVLLDLFQVYQETPSPPETEDVLVKLIRLLANLAIHPTVGTALAANTLCVQLLLE</sequence>
<accession>A0ABD0NSC7</accession>
<organism evidence="1 2">
    <name type="scientific">Cirrhinus mrigala</name>
    <name type="common">Mrigala</name>
    <dbReference type="NCBI Taxonomy" id="683832"/>
    <lineage>
        <taxon>Eukaryota</taxon>
        <taxon>Metazoa</taxon>
        <taxon>Chordata</taxon>
        <taxon>Craniata</taxon>
        <taxon>Vertebrata</taxon>
        <taxon>Euteleostomi</taxon>
        <taxon>Actinopterygii</taxon>
        <taxon>Neopterygii</taxon>
        <taxon>Teleostei</taxon>
        <taxon>Ostariophysi</taxon>
        <taxon>Cypriniformes</taxon>
        <taxon>Cyprinidae</taxon>
        <taxon>Labeoninae</taxon>
        <taxon>Labeonini</taxon>
        <taxon>Cirrhinus</taxon>
    </lineage>
</organism>
<protein>
    <submittedName>
        <fullName evidence="1">Uncharacterized protein</fullName>
    </submittedName>
</protein>
<comment type="caution">
    <text evidence="1">The sequence shown here is derived from an EMBL/GenBank/DDBJ whole genome shotgun (WGS) entry which is preliminary data.</text>
</comment>
<dbReference type="Proteomes" id="UP001529510">
    <property type="component" value="Unassembled WGS sequence"/>
</dbReference>
<feature type="non-terminal residue" evidence="1">
    <location>
        <position position="1"/>
    </location>
</feature>